<dbReference type="InterPro" id="IPR025340">
    <property type="entry name" value="DUF4246"/>
</dbReference>
<dbReference type="EMBL" id="JAACJK010000166">
    <property type="protein sequence ID" value="KAF5323328.1"/>
    <property type="molecule type" value="Genomic_DNA"/>
</dbReference>
<dbReference type="Proteomes" id="UP000541558">
    <property type="component" value="Unassembled WGS sequence"/>
</dbReference>
<protein>
    <recommendedName>
        <fullName evidence="1">DUF4246 domain-containing protein</fullName>
    </recommendedName>
</protein>
<comment type="caution">
    <text evidence="2">The sequence shown here is derived from an EMBL/GenBank/DDBJ whole genome shotgun (WGS) entry which is preliminary data.</text>
</comment>
<dbReference type="PANTHER" id="PTHR33119">
    <property type="entry name" value="IFI3P"/>
    <property type="match status" value="1"/>
</dbReference>
<name>A0A8H5BHU0_9AGAR</name>
<gene>
    <name evidence="2" type="ORF">D9611_005533</name>
</gene>
<feature type="domain" description="DUF4246" evidence="1">
    <location>
        <begin position="91"/>
        <end position="487"/>
    </location>
</feature>
<evidence type="ECO:0000313" key="3">
    <source>
        <dbReference type="Proteomes" id="UP000541558"/>
    </source>
</evidence>
<dbReference type="OrthoDB" id="415532at2759"/>
<proteinExistence type="predicted"/>
<keyword evidence="3" id="KW-1185">Reference proteome</keyword>
<dbReference type="AlphaFoldDB" id="A0A8H5BHU0"/>
<reference evidence="2 3" key="1">
    <citation type="journal article" date="2020" name="ISME J.">
        <title>Uncovering the hidden diversity of litter-decomposition mechanisms in mushroom-forming fungi.</title>
        <authorList>
            <person name="Floudas D."/>
            <person name="Bentzer J."/>
            <person name="Ahren D."/>
            <person name="Johansson T."/>
            <person name="Persson P."/>
            <person name="Tunlid A."/>
        </authorList>
    </citation>
    <scope>NUCLEOTIDE SEQUENCE [LARGE SCALE GENOMIC DNA]</scope>
    <source>
        <strain evidence="2 3">CBS 175.51</strain>
    </source>
</reference>
<sequence length="556" mass="63655">MLPPNHLEESHRGYRHPFIFGTIFFGGVGDNPRTLPDLAMSLCSAYLRRRPEWWTRFRDTEELHLWYAEIAERRWEVRGPSSMFKIQLSPKQAQYVMDELDGYAGLRDVDNECQVSCFERIWESSSLFTPEYTTSFLLELQRLREDFSPRRGEKDNIEQVLVDPLLHSLVYHRTLVRWSPSRAPRTLPPPVSNDIYTVSLDFAALPSDVSVSPSGSAKFQSYINNINPDTHKYIYAHLETLLSKSVPLFEHTLTDLHRNNPLVQRIRGTCKYSVWEEPDAPEHSDDEEGWARYERKMREWVMNRPIMLPDVPAEGYLPGTLERRRFKVNLKGRKVQVFTRVSEIKLTPGGPEYLGSEWGVEGMRSERIVACNFHYVQCQNVVPSALEFRMAVSYPRGFIAGDTGATLRTWGLTDGDGCQQYIGALPISEGLSVTFPNIYQTRMTPFKLLDPSKAGSVTIVAFLLVDPDIRPVVSTASVPPQQEKWVHSAVYEALRTRLPVELVEVVLEHLDGCMKLEEAEGYRKAFVGALERFTQASNNYHFCIPFDVWNGPDSVA</sequence>
<dbReference type="Pfam" id="PF14033">
    <property type="entry name" value="DUF4246"/>
    <property type="match status" value="1"/>
</dbReference>
<organism evidence="2 3">
    <name type="scientific">Ephemerocybe angulata</name>
    <dbReference type="NCBI Taxonomy" id="980116"/>
    <lineage>
        <taxon>Eukaryota</taxon>
        <taxon>Fungi</taxon>
        <taxon>Dikarya</taxon>
        <taxon>Basidiomycota</taxon>
        <taxon>Agaricomycotina</taxon>
        <taxon>Agaricomycetes</taxon>
        <taxon>Agaricomycetidae</taxon>
        <taxon>Agaricales</taxon>
        <taxon>Agaricineae</taxon>
        <taxon>Psathyrellaceae</taxon>
        <taxon>Ephemerocybe</taxon>
    </lineage>
</organism>
<dbReference type="PANTHER" id="PTHR33119:SF1">
    <property type="entry name" value="FE2OG DIOXYGENASE DOMAIN-CONTAINING PROTEIN"/>
    <property type="match status" value="1"/>
</dbReference>
<dbReference type="InterPro" id="IPR049192">
    <property type="entry name" value="DUF4246_C"/>
</dbReference>
<accession>A0A8H5BHU0</accession>
<evidence type="ECO:0000313" key="2">
    <source>
        <dbReference type="EMBL" id="KAF5323328.1"/>
    </source>
</evidence>
<evidence type="ECO:0000259" key="1">
    <source>
        <dbReference type="Pfam" id="PF14033"/>
    </source>
</evidence>